<dbReference type="GO" id="GO:0060070">
    <property type="term" value="P:canonical Wnt signaling pathway"/>
    <property type="evidence" value="ECO:0007669"/>
    <property type="project" value="TreeGrafter"/>
</dbReference>
<organism evidence="3 4">
    <name type="scientific">Operophtera brumata</name>
    <name type="common">Winter moth</name>
    <name type="synonym">Phalaena brumata</name>
    <dbReference type="NCBI Taxonomy" id="104452"/>
    <lineage>
        <taxon>Eukaryota</taxon>
        <taxon>Metazoa</taxon>
        <taxon>Ecdysozoa</taxon>
        <taxon>Arthropoda</taxon>
        <taxon>Hexapoda</taxon>
        <taxon>Insecta</taxon>
        <taxon>Pterygota</taxon>
        <taxon>Neoptera</taxon>
        <taxon>Endopterygota</taxon>
        <taxon>Lepidoptera</taxon>
        <taxon>Glossata</taxon>
        <taxon>Ditrysia</taxon>
        <taxon>Geometroidea</taxon>
        <taxon>Geometridae</taxon>
        <taxon>Larentiinae</taxon>
        <taxon>Operophtera</taxon>
    </lineage>
</organism>
<dbReference type="InterPro" id="IPR050778">
    <property type="entry name" value="Cueball_EGF_LRP_Nidogen"/>
</dbReference>
<protein>
    <submittedName>
        <fullName evidence="3">Tyrosine-protein kinase receptor</fullName>
    </submittedName>
</protein>
<dbReference type="Proteomes" id="UP000037510">
    <property type="component" value="Unassembled WGS sequence"/>
</dbReference>
<dbReference type="Gene3D" id="2.120.10.30">
    <property type="entry name" value="TolB, C-terminal domain"/>
    <property type="match status" value="1"/>
</dbReference>
<proteinExistence type="predicted"/>
<dbReference type="CDD" id="cd00063">
    <property type="entry name" value="FN3"/>
    <property type="match status" value="1"/>
</dbReference>
<gene>
    <name evidence="3" type="ORF">OBRU01_23427</name>
</gene>
<evidence type="ECO:0000313" key="4">
    <source>
        <dbReference type="Proteomes" id="UP000037510"/>
    </source>
</evidence>
<dbReference type="InterPro" id="IPR013783">
    <property type="entry name" value="Ig-like_fold"/>
</dbReference>
<reference evidence="3 4" key="1">
    <citation type="journal article" date="2015" name="Genome Biol. Evol.">
        <title>The genome of winter moth (Operophtera brumata) provides a genomic perspective on sexual dimorphism and phenology.</title>
        <authorList>
            <person name="Derks M.F."/>
            <person name="Smit S."/>
            <person name="Salis L."/>
            <person name="Schijlen E."/>
            <person name="Bossers A."/>
            <person name="Mateman C."/>
            <person name="Pijl A.S."/>
            <person name="de Ridder D."/>
            <person name="Groenen M.A."/>
            <person name="Visser M.E."/>
            <person name="Megens H.J."/>
        </authorList>
    </citation>
    <scope>NUCLEOTIDE SEQUENCE [LARGE SCALE GENOMIC DNA]</scope>
    <source>
        <strain evidence="3">WM2013NL</strain>
        <tissue evidence="3">Head and thorax</tissue>
    </source>
</reference>
<dbReference type="SUPFAM" id="SSF63825">
    <property type="entry name" value="YWTD domain"/>
    <property type="match status" value="1"/>
</dbReference>
<dbReference type="SUPFAM" id="SSF49265">
    <property type="entry name" value="Fibronectin type III"/>
    <property type="match status" value="1"/>
</dbReference>
<keyword evidence="4" id="KW-1185">Reference proteome</keyword>
<dbReference type="AlphaFoldDB" id="A0A0L7KP90"/>
<evidence type="ECO:0000313" key="3">
    <source>
        <dbReference type="EMBL" id="KOB64925.1"/>
    </source>
</evidence>
<dbReference type="InterPro" id="IPR003961">
    <property type="entry name" value="FN3_dom"/>
</dbReference>
<comment type="caution">
    <text evidence="3">The sequence shown here is derived from an EMBL/GenBank/DDBJ whole genome shotgun (WGS) entry which is preliminary data.</text>
</comment>
<dbReference type="GO" id="GO:0016301">
    <property type="term" value="F:kinase activity"/>
    <property type="evidence" value="ECO:0007669"/>
    <property type="project" value="UniProtKB-KW"/>
</dbReference>
<evidence type="ECO:0000256" key="2">
    <source>
        <dbReference type="ARBA" id="ARBA00022737"/>
    </source>
</evidence>
<dbReference type="GO" id="GO:0042813">
    <property type="term" value="F:Wnt receptor activity"/>
    <property type="evidence" value="ECO:0007669"/>
    <property type="project" value="TreeGrafter"/>
</dbReference>
<keyword evidence="3" id="KW-0808">Transferase</keyword>
<dbReference type="PANTHER" id="PTHR46513:SF13">
    <property type="entry name" value="EGF-LIKE DOMAIN-CONTAINING PROTEIN"/>
    <property type="match status" value="1"/>
</dbReference>
<keyword evidence="2" id="KW-0677">Repeat</keyword>
<keyword evidence="1" id="KW-0245">EGF-like domain</keyword>
<dbReference type="Gene3D" id="2.60.40.10">
    <property type="entry name" value="Immunoglobulins"/>
    <property type="match status" value="1"/>
</dbReference>
<keyword evidence="3" id="KW-0418">Kinase</keyword>
<name>A0A0L7KP90_OPEBR</name>
<feature type="non-terminal residue" evidence="3">
    <location>
        <position position="1"/>
    </location>
</feature>
<dbReference type="GO" id="GO:0017147">
    <property type="term" value="F:Wnt-protein binding"/>
    <property type="evidence" value="ECO:0007669"/>
    <property type="project" value="TreeGrafter"/>
</dbReference>
<dbReference type="STRING" id="104452.A0A0L7KP90"/>
<dbReference type="EMBL" id="JTDY01007809">
    <property type="protein sequence ID" value="KOB64925.1"/>
    <property type="molecule type" value="Genomic_DNA"/>
</dbReference>
<dbReference type="InterPro" id="IPR011042">
    <property type="entry name" value="6-blade_b-propeller_TolB-like"/>
</dbReference>
<dbReference type="GO" id="GO:0005886">
    <property type="term" value="C:plasma membrane"/>
    <property type="evidence" value="ECO:0007669"/>
    <property type="project" value="TreeGrafter"/>
</dbReference>
<keyword evidence="3" id="KW-0675">Receptor</keyword>
<accession>A0A0L7KP90</accession>
<dbReference type="InterPro" id="IPR036116">
    <property type="entry name" value="FN3_sf"/>
</dbReference>
<dbReference type="PANTHER" id="PTHR46513">
    <property type="entry name" value="VITELLOGENIN RECEPTOR-LIKE PROTEIN-RELATED-RELATED"/>
    <property type="match status" value="1"/>
</dbReference>
<evidence type="ECO:0000256" key="1">
    <source>
        <dbReference type="ARBA" id="ARBA00022536"/>
    </source>
</evidence>
<sequence>VRAFTGAGYGQYSEVVSASSDEVNPVPKVMLSSQEYIKILDLDSASSICVDWVSRSVYYTQVEAESHVTYRASLVVTTARPQVSRVFTRAKPVHSLQIAPLHETLFWYEESKHPGLGSIMISNLNGSHVKSFFNNSDRTDCNCPENPQVAKTFVIDMTKGDNYELYWVDPWIHKLMATDMYGCQCRTVFDATEKKKFGFTPMSLTVDSKYVYWFNSTGKDIYYTNKYKNAKVEHAKTTHGYKIMALDPGNQKYPPRQCLFPNVQKLRPKAVSNSADSITLEMPAVEKPNQCRDLKYEMSVPEYTVFYRIDMRNDTSVCDKESCPYVTSTNTEVVLTDLKPFTNYTVMLEATNYYAKLHDIKPIVGTSLVVLTAAEGK</sequence>